<dbReference type="EMBL" id="JARBHB010000010">
    <property type="protein sequence ID" value="KAJ8874672.1"/>
    <property type="molecule type" value="Genomic_DNA"/>
</dbReference>
<evidence type="ECO:0000256" key="1">
    <source>
        <dbReference type="SAM" id="MobiDB-lite"/>
    </source>
</evidence>
<protein>
    <submittedName>
        <fullName evidence="2">Uncharacterized protein</fullName>
    </submittedName>
</protein>
<proteinExistence type="predicted"/>
<sequence>MPLENQRWIPPAGNKQDVDNSHDGRQTVMEGWKEYEKSPPRGREREKQERERKRKRERKSERKRERCWKKYECRNKRNQGGRRESVHNDCSIPDGAHTISGGFIPTEQMPAVLCKDGMQECEVGNPRWLLRAGFENVEILSLLDSYQGEPRSIPGRVTPEFSHVRIVPDDTAGCRVFSGVPRFPHPPFRPVLLHASITLIDSQDLAQMFLRWTSLLSRGKRFWKCRVVGLRLFAPEWVERVERNGRNSLKAVIQEGGETSGARHFSANHMERIFLKQYSRNLEHIVTGLGSLLTLSLGADISKVVSKSCRESYTRRIAASLSDVKTIDGKNTLPDNENSAPRRQMMHTACHVGVDRTPGSRCQQAPTSRRTHGLKKNARKILKTSLYTTDGLRERTHNSIETRRLVVSLYSPPLEAPTHIRLARMDEVDYLSRGTTDRAPDAEGDQVHDTCPYLGSCAPTNHFPTPSGGESVIPALIMHAVLSIATATGNVWCIVLTADSLWGLMIVEPKCGGQNGEYHNPNFAVEWHTSPMSTLWSGDKSYTQSALIVLHATLTAQRYVDKIIHPRLFQFLAGNPSSNCIRRVQTPPWTAWSPDMSPIENVWDQLKLQLPRATKSGIWNTPSENCGPICLRKTFGVCWTLCQTVLHRVSQCEGAQCTIEDGQMASLHIVLTVAKRSSTVPYSRYQEADEHLNDHTLQSVTTLPQAITRADDSSYSGEGRREGHLARILSYHNQPTTGENEETTPGVSVPIEKAPRNPHASSVFVISSGGHCALPLRTCITVYHHAIATLDIREGHFELTTTCSSSLMLYAGALGNKNPIPSDVPNL</sequence>
<evidence type="ECO:0000313" key="2">
    <source>
        <dbReference type="EMBL" id="KAJ8874672.1"/>
    </source>
</evidence>
<feature type="region of interest" description="Disordered" evidence="1">
    <location>
        <begin position="1"/>
        <end position="59"/>
    </location>
</feature>
<name>A0ABQ9GRN8_9NEOP</name>
<feature type="region of interest" description="Disordered" evidence="1">
    <location>
        <begin position="353"/>
        <end position="375"/>
    </location>
</feature>
<keyword evidence="3" id="KW-1185">Reference proteome</keyword>
<comment type="caution">
    <text evidence="2">The sequence shown here is derived from an EMBL/GenBank/DDBJ whole genome shotgun (WGS) entry which is preliminary data.</text>
</comment>
<organism evidence="2 3">
    <name type="scientific">Dryococelus australis</name>
    <dbReference type="NCBI Taxonomy" id="614101"/>
    <lineage>
        <taxon>Eukaryota</taxon>
        <taxon>Metazoa</taxon>
        <taxon>Ecdysozoa</taxon>
        <taxon>Arthropoda</taxon>
        <taxon>Hexapoda</taxon>
        <taxon>Insecta</taxon>
        <taxon>Pterygota</taxon>
        <taxon>Neoptera</taxon>
        <taxon>Polyneoptera</taxon>
        <taxon>Phasmatodea</taxon>
        <taxon>Verophasmatodea</taxon>
        <taxon>Anareolatae</taxon>
        <taxon>Phasmatidae</taxon>
        <taxon>Eurycanthinae</taxon>
        <taxon>Dryococelus</taxon>
    </lineage>
</organism>
<evidence type="ECO:0000313" key="3">
    <source>
        <dbReference type="Proteomes" id="UP001159363"/>
    </source>
</evidence>
<accession>A0ABQ9GRN8</accession>
<feature type="compositionally biased region" description="Basic and acidic residues" evidence="1">
    <location>
        <begin position="16"/>
        <end position="51"/>
    </location>
</feature>
<reference evidence="2 3" key="1">
    <citation type="submission" date="2023-02" db="EMBL/GenBank/DDBJ databases">
        <title>LHISI_Scaffold_Assembly.</title>
        <authorList>
            <person name="Stuart O.P."/>
            <person name="Cleave R."/>
            <person name="Magrath M.J.L."/>
            <person name="Mikheyev A.S."/>
        </authorList>
    </citation>
    <scope>NUCLEOTIDE SEQUENCE [LARGE SCALE GENOMIC DNA]</scope>
    <source>
        <strain evidence="2">Daus_M_001</strain>
        <tissue evidence="2">Leg muscle</tissue>
    </source>
</reference>
<dbReference type="Proteomes" id="UP001159363">
    <property type="component" value="Chromosome 9"/>
</dbReference>
<gene>
    <name evidence="2" type="ORF">PR048_025538</name>
</gene>